<dbReference type="InterPro" id="IPR005782">
    <property type="entry name" value="P-type_ATPase_IIA"/>
</dbReference>
<evidence type="ECO:0000256" key="18">
    <source>
        <dbReference type="ARBA" id="ARBA00048694"/>
    </source>
</evidence>
<dbReference type="GO" id="GO:0016887">
    <property type="term" value="F:ATP hydrolysis activity"/>
    <property type="evidence" value="ECO:0007669"/>
    <property type="project" value="InterPro"/>
</dbReference>
<dbReference type="EC" id="7.2.2.10" evidence="3"/>
<keyword evidence="7" id="KW-0109">Calcium transport</keyword>
<gene>
    <name evidence="21" type="ordered locus">Sgly_1625</name>
</gene>
<feature type="domain" description="Cation-transporting P-type ATPase N-terminal" evidence="20">
    <location>
        <begin position="1"/>
        <end position="74"/>
    </location>
</feature>
<dbReference type="InterPro" id="IPR023298">
    <property type="entry name" value="ATPase_P-typ_TM_dom_sf"/>
</dbReference>
<evidence type="ECO:0000256" key="8">
    <source>
        <dbReference type="ARBA" id="ARBA00022692"/>
    </source>
</evidence>
<dbReference type="SUPFAM" id="SSF81653">
    <property type="entry name" value="Calcium ATPase, transduction domain A"/>
    <property type="match status" value="1"/>
</dbReference>
<keyword evidence="16" id="KW-0406">Ion transport</keyword>
<keyword evidence="6" id="KW-0597">Phosphoprotein</keyword>
<dbReference type="SFLD" id="SFLDS00003">
    <property type="entry name" value="Haloacid_Dehalogenase"/>
    <property type="match status" value="1"/>
</dbReference>
<dbReference type="InterPro" id="IPR023214">
    <property type="entry name" value="HAD_sf"/>
</dbReference>
<evidence type="ECO:0000256" key="10">
    <source>
        <dbReference type="ARBA" id="ARBA00022741"/>
    </source>
</evidence>
<dbReference type="InterPro" id="IPR036412">
    <property type="entry name" value="HAD-like_sf"/>
</dbReference>
<dbReference type="NCBIfam" id="TIGR01116">
    <property type="entry name" value="ATPase-IIA1_Ca"/>
    <property type="match status" value="1"/>
</dbReference>
<feature type="transmembrane region" description="Helical" evidence="19">
    <location>
        <begin position="740"/>
        <end position="764"/>
    </location>
</feature>
<evidence type="ECO:0000313" key="21">
    <source>
        <dbReference type="EMBL" id="ADY55923.1"/>
    </source>
</evidence>
<dbReference type="SUPFAM" id="SSF81665">
    <property type="entry name" value="Calcium ATPase, transmembrane domain M"/>
    <property type="match status" value="1"/>
</dbReference>
<keyword evidence="9" id="KW-0479">Metal-binding</keyword>
<sequence length="874" mass="96024">MFHNLSENEVIRHFGSTPEGLTDEEAGQRIKQYGKNEIPEGKKKTLAGMFLEQFKSIMILILLIAAVISGLMHELTDTYIILVVIVLNAVLGVIQESKAEKALEALQKMSSPFVKVKRNGKVREVKTEEIVPGDMVIIEAGDYVPADLRLMETASLKVEEAALTGESLPVEKQTAKLEEQDLILGDRINMAYSGSSVTYGRGNGIVTATGINTEVGKIAQHLAREDTQSTPLQKKLEEMSKYLSVGIITVSIVIFFAGILQGREYFEMFLTAVSLAVAAIPEGLPAVVTIVLAIGVQKMARRNAIIRKLSAVETLGGTEIICSDKTGTLTQNQMTVKKVFVGGKLLGGTEIRVEEMDVRLMIETMVLCNDTKISTTDQKISLVGDPTEKALVSFAEEKGLSKEKIEQILPRVAEIPFDSERKLMTVINRHDGRYRMMTKGAPDVLLERCTKVFDRQNPRELTAEDGARIIQANKEMASKALRVLAVAYKDIDQIEDPLVPENIEGELVFIGLVGMIDPLRPEALEAVKTCAQAGIRPIMITGDHKDTAAAIAKELGMIKDDHEVITGSQLNKMSDEEFQKQVNQYSVYARVSPEHKVKIVEAWQKQGKVVAMTGDGVNDAPALKASDIGIGMGITGTDVSKGVSNMILADDNFATIVIAVEEGRKIYSNIRKSIQFLLSSNLGEVFTLFVATMLNWTILQPIHILWVNLVTDTLPALALGVEQAEEDIMKNRPRKSTSSFFSEGVGVSIFYQGICKGLITLLIFYLGSVFYTQEIAMTMAFATLGLIQLAHSLNVRSNSKSIFRIGLLSNRYLIAAIVFSAVIQLFVIVVPYFHSIFKVSSLNAEQWLMVLLASAAIIPVVEIGKMIARRKPKQ</sequence>
<feature type="transmembrane region" description="Helical" evidence="19">
    <location>
        <begin position="268"/>
        <end position="294"/>
    </location>
</feature>
<dbReference type="EMBL" id="CP002547">
    <property type="protein sequence ID" value="ADY55923.1"/>
    <property type="molecule type" value="Genomic_DNA"/>
</dbReference>
<feature type="transmembrane region" description="Helical" evidence="19">
    <location>
        <begin position="674"/>
        <end position="696"/>
    </location>
</feature>
<evidence type="ECO:0000256" key="4">
    <source>
        <dbReference type="ARBA" id="ARBA00022448"/>
    </source>
</evidence>
<evidence type="ECO:0000256" key="9">
    <source>
        <dbReference type="ARBA" id="ARBA00022723"/>
    </source>
</evidence>
<dbReference type="FunFam" id="2.70.150.10:FF:000016">
    <property type="entry name" value="Calcium-transporting P-type ATPase putative"/>
    <property type="match status" value="1"/>
</dbReference>
<dbReference type="AlphaFoldDB" id="F0SY88"/>
<keyword evidence="11" id="KW-0106">Calcium</keyword>
<comment type="similarity">
    <text evidence="2">Belongs to the cation transport ATPase (P-type) (TC 3.A.3) family. Type IIA subfamily.</text>
</comment>
<dbReference type="GO" id="GO:0005886">
    <property type="term" value="C:plasma membrane"/>
    <property type="evidence" value="ECO:0007669"/>
    <property type="project" value="UniProtKB-SubCell"/>
</dbReference>
<dbReference type="SMART" id="SM00831">
    <property type="entry name" value="Cation_ATPase_N"/>
    <property type="match status" value="1"/>
</dbReference>
<keyword evidence="4" id="KW-0813">Transport</keyword>
<dbReference type="KEGG" id="sgy:Sgly_1625"/>
<dbReference type="SUPFAM" id="SSF81660">
    <property type="entry name" value="Metal cation-transporting ATPase, ATP-binding domain N"/>
    <property type="match status" value="1"/>
</dbReference>
<dbReference type="PRINTS" id="PR00119">
    <property type="entry name" value="CATATPASE"/>
</dbReference>
<dbReference type="SUPFAM" id="SSF56784">
    <property type="entry name" value="HAD-like"/>
    <property type="match status" value="1"/>
</dbReference>
<evidence type="ECO:0000256" key="19">
    <source>
        <dbReference type="SAM" id="Phobius"/>
    </source>
</evidence>
<reference evidence="21 22" key="1">
    <citation type="journal article" date="2011" name="Stand. Genomic Sci.">
        <title>Complete genome sequence of Syntrophobotulus glycolicus type strain (FlGlyR).</title>
        <authorList>
            <person name="Han C."/>
            <person name="Mwirichia R."/>
            <person name="Chertkov O."/>
            <person name="Held B."/>
            <person name="Lapidus A."/>
            <person name="Nolan M."/>
            <person name="Lucas S."/>
            <person name="Hammon N."/>
            <person name="Deshpande S."/>
            <person name="Cheng J.F."/>
            <person name="Tapia R."/>
            <person name="Goodwin L."/>
            <person name="Pitluck S."/>
            <person name="Huntemann M."/>
            <person name="Liolios K."/>
            <person name="Ivanova N."/>
            <person name="Pagani I."/>
            <person name="Mavromatis K."/>
            <person name="Ovchinikova G."/>
            <person name="Pati A."/>
            <person name="Chen A."/>
            <person name="Palaniappan K."/>
            <person name="Land M."/>
            <person name="Hauser L."/>
            <person name="Brambilla E.M."/>
            <person name="Rohde M."/>
            <person name="Spring S."/>
            <person name="Sikorski J."/>
            <person name="Goker M."/>
            <person name="Woyke T."/>
            <person name="Bristow J."/>
            <person name="Eisen J.A."/>
            <person name="Markowitz V."/>
            <person name="Hugenholtz P."/>
            <person name="Kyrpides N.C."/>
            <person name="Klenk H.P."/>
            <person name="Detter J.C."/>
        </authorList>
    </citation>
    <scope>NUCLEOTIDE SEQUENCE [LARGE SCALE GENOMIC DNA]</scope>
    <source>
        <strain evidence="22">DSM 8271 / FlGlyR</strain>
    </source>
</reference>
<keyword evidence="8 19" id="KW-0812">Transmembrane</keyword>
<dbReference type="Pfam" id="PF00689">
    <property type="entry name" value="Cation_ATPase_C"/>
    <property type="match status" value="1"/>
</dbReference>
<evidence type="ECO:0000256" key="17">
    <source>
        <dbReference type="ARBA" id="ARBA00023136"/>
    </source>
</evidence>
<accession>F0SY88</accession>
<dbReference type="FunFam" id="3.40.1110.10:FF:000053">
    <property type="entry name" value="Cation-transporting ATPase, E1-E2 family"/>
    <property type="match status" value="1"/>
</dbReference>
<dbReference type="GO" id="GO:0140352">
    <property type="term" value="P:export from cell"/>
    <property type="evidence" value="ECO:0007669"/>
    <property type="project" value="UniProtKB-ARBA"/>
</dbReference>
<keyword evidence="17 19" id="KW-0472">Membrane</keyword>
<evidence type="ECO:0000256" key="13">
    <source>
        <dbReference type="ARBA" id="ARBA00022842"/>
    </source>
</evidence>
<dbReference type="InterPro" id="IPR018303">
    <property type="entry name" value="ATPase_P-typ_P_site"/>
</dbReference>
<dbReference type="InterPro" id="IPR006408">
    <property type="entry name" value="P-type_ATPase_IIB"/>
</dbReference>
<evidence type="ECO:0000313" key="22">
    <source>
        <dbReference type="Proteomes" id="UP000007488"/>
    </source>
</evidence>
<dbReference type="Gene3D" id="3.40.50.1000">
    <property type="entry name" value="HAD superfamily/HAD-like"/>
    <property type="match status" value="1"/>
</dbReference>
<dbReference type="InterPro" id="IPR044492">
    <property type="entry name" value="P_typ_ATPase_HD_dom"/>
</dbReference>
<dbReference type="SFLD" id="SFLDF00027">
    <property type="entry name" value="p-type_atpase"/>
    <property type="match status" value="1"/>
</dbReference>
<keyword evidence="15 19" id="KW-1133">Transmembrane helix</keyword>
<dbReference type="SFLD" id="SFLDG00002">
    <property type="entry name" value="C1.7:_P-type_atpase_like"/>
    <property type="match status" value="1"/>
</dbReference>
<dbReference type="PANTHER" id="PTHR42861">
    <property type="entry name" value="CALCIUM-TRANSPORTING ATPASE"/>
    <property type="match status" value="1"/>
</dbReference>
<evidence type="ECO:0000256" key="16">
    <source>
        <dbReference type="ARBA" id="ARBA00023065"/>
    </source>
</evidence>
<dbReference type="GO" id="GO:0005524">
    <property type="term" value="F:ATP binding"/>
    <property type="evidence" value="ECO:0007669"/>
    <property type="project" value="UniProtKB-KW"/>
</dbReference>
<evidence type="ECO:0000259" key="20">
    <source>
        <dbReference type="SMART" id="SM00831"/>
    </source>
</evidence>
<dbReference type="InterPro" id="IPR006068">
    <property type="entry name" value="ATPase_P-typ_cation-transptr_C"/>
</dbReference>
<dbReference type="FunFam" id="3.40.50.1000:FF:000028">
    <property type="entry name" value="Calcium-transporting P-type ATPase, putative"/>
    <property type="match status" value="1"/>
</dbReference>
<dbReference type="eggNOG" id="COG0474">
    <property type="taxonomic scope" value="Bacteria"/>
</dbReference>
<dbReference type="PROSITE" id="PS00154">
    <property type="entry name" value="ATPASE_E1_E2"/>
    <property type="match status" value="1"/>
</dbReference>
<dbReference type="InterPro" id="IPR004014">
    <property type="entry name" value="ATPase_P-typ_cation-transptr_N"/>
</dbReference>
<keyword evidence="13" id="KW-0460">Magnesium</keyword>
<dbReference type="CDD" id="cd02089">
    <property type="entry name" value="P-type_ATPase_Ca_prok"/>
    <property type="match status" value="1"/>
</dbReference>
<keyword evidence="22" id="KW-1185">Reference proteome</keyword>
<dbReference type="Gene3D" id="2.70.150.10">
    <property type="entry name" value="Calcium-transporting ATPase, cytoplasmic transduction domain A"/>
    <property type="match status" value="1"/>
</dbReference>
<dbReference type="InterPro" id="IPR059000">
    <property type="entry name" value="ATPase_P-type_domA"/>
</dbReference>
<dbReference type="Gene3D" id="1.20.1110.10">
    <property type="entry name" value="Calcium-transporting ATPase, transmembrane domain"/>
    <property type="match status" value="1"/>
</dbReference>
<evidence type="ECO:0000256" key="2">
    <source>
        <dbReference type="ARBA" id="ARBA00005675"/>
    </source>
</evidence>
<feature type="transmembrane region" description="Helical" evidence="19">
    <location>
        <begin position="78"/>
        <end position="94"/>
    </location>
</feature>
<dbReference type="Pfam" id="PF00690">
    <property type="entry name" value="Cation_ATPase_N"/>
    <property type="match status" value="1"/>
</dbReference>
<dbReference type="FunFam" id="3.40.50.1000:FF:000001">
    <property type="entry name" value="Phospholipid-transporting ATPase IC"/>
    <property type="match status" value="1"/>
</dbReference>
<feature type="transmembrane region" description="Helical" evidence="19">
    <location>
        <begin position="54"/>
        <end position="72"/>
    </location>
</feature>
<comment type="subcellular location">
    <subcellularLocation>
        <location evidence="1">Cell membrane</location>
        <topology evidence="1">Multi-pass membrane protein</topology>
    </subcellularLocation>
</comment>
<evidence type="ECO:0000256" key="14">
    <source>
        <dbReference type="ARBA" id="ARBA00022967"/>
    </source>
</evidence>
<dbReference type="HOGENOM" id="CLU_002360_3_3_9"/>
<keyword evidence="5" id="KW-1003">Cell membrane</keyword>
<reference evidence="22" key="2">
    <citation type="submission" date="2011-02" db="EMBL/GenBank/DDBJ databases">
        <title>The complete genome of Syntrophobotulus glycolicus DSM 8271.</title>
        <authorList>
            <person name="Lucas S."/>
            <person name="Copeland A."/>
            <person name="Lapidus A."/>
            <person name="Bruce D."/>
            <person name="Goodwin L."/>
            <person name="Pitluck S."/>
            <person name="Kyrpides N."/>
            <person name="Mavromatis K."/>
            <person name="Pagani I."/>
            <person name="Ivanova N."/>
            <person name="Mikhailova N."/>
            <person name="Chertkov O."/>
            <person name="Held B."/>
            <person name="Detter J.C."/>
            <person name="Tapia R."/>
            <person name="Han C."/>
            <person name="Land M."/>
            <person name="Hauser L."/>
            <person name="Markowitz V."/>
            <person name="Cheng J.-F."/>
            <person name="Hugenholtz P."/>
            <person name="Woyke T."/>
            <person name="Wu D."/>
            <person name="Spring S."/>
            <person name="Schroeder M."/>
            <person name="Brambilla E."/>
            <person name="Klenk H.-P."/>
            <person name="Eisen J.A."/>
        </authorList>
    </citation>
    <scope>NUCLEOTIDE SEQUENCE [LARGE SCALE GENOMIC DNA]</scope>
    <source>
        <strain evidence="22">DSM 8271 / FlGlyR</strain>
    </source>
</reference>
<proteinExistence type="inferred from homology"/>
<dbReference type="NCBIfam" id="TIGR01517">
    <property type="entry name" value="ATPase-IIB_Ca"/>
    <property type="match status" value="1"/>
</dbReference>
<evidence type="ECO:0000256" key="7">
    <source>
        <dbReference type="ARBA" id="ARBA00022568"/>
    </source>
</evidence>
<dbReference type="Proteomes" id="UP000007488">
    <property type="component" value="Chromosome"/>
</dbReference>
<feature type="transmembrane region" description="Helical" evidence="19">
    <location>
        <begin position="812"/>
        <end position="834"/>
    </location>
</feature>
<dbReference type="STRING" id="645991.Sgly_1625"/>
<dbReference type="InterPro" id="IPR008250">
    <property type="entry name" value="ATPase_P-typ_transduc_dom_A_sf"/>
</dbReference>
<evidence type="ECO:0000256" key="15">
    <source>
        <dbReference type="ARBA" id="ARBA00022989"/>
    </source>
</evidence>
<evidence type="ECO:0000256" key="1">
    <source>
        <dbReference type="ARBA" id="ARBA00004651"/>
    </source>
</evidence>
<evidence type="ECO:0000256" key="5">
    <source>
        <dbReference type="ARBA" id="ARBA00022475"/>
    </source>
</evidence>
<dbReference type="InterPro" id="IPR001757">
    <property type="entry name" value="P_typ_ATPase"/>
</dbReference>
<evidence type="ECO:0000256" key="3">
    <source>
        <dbReference type="ARBA" id="ARBA00012790"/>
    </source>
</evidence>
<feature type="transmembrane region" description="Helical" evidence="19">
    <location>
        <begin position="242"/>
        <end position="262"/>
    </location>
</feature>
<dbReference type="Gene3D" id="3.40.1110.10">
    <property type="entry name" value="Calcium-transporting ATPase, cytoplasmic domain N"/>
    <property type="match status" value="1"/>
</dbReference>
<comment type="catalytic activity">
    <reaction evidence="18">
        <text>Ca(2+)(in) + ATP + H2O = Ca(2+)(out) + ADP + phosphate + H(+)</text>
        <dbReference type="Rhea" id="RHEA:18105"/>
        <dbReference type="ChEBI" id="CHEBI:15377"/>
        <dbReference type="ChEBI" id="CHEBI:15378"/>
        <dbReference type="ChEBI" id="CHEBI:29108"/>
        <dbReference type="ChEBI" id="CHEBI:30616"/>
        <dbReference type="ChEBI" id="CHEBI:43474"/>
        <dbReference type="ChEBI" id="CHEBI:456216"/>
        <dbReference type="EC" id="7.2.2.10"/>
    </reaction>
</comment>
<dbReference type="InterPro" id="IPR023299">
    <property type="entry name" value="ATPase_P-typ_cyto_dom_N"/>
</dbReference>
<evidence type="ECO:0000256" key="6">
    <source>
        <dbReference type="ARBA" id="ARBA00022553"/>
    </source>
</evidence>
<keyword evidence="12" id="KW-0067">ATP-binding</keyword>
<dbReference type="Pfam" id="PF00122">
    <property type="entry name" value="E1-E2_ATPase"/>
    <property type="match status" value="1"/>
</dbReference>
<keyword evidence="14" id="KW-1278">Translocase</keyword>
<dbReference type="GO" id="GO:0046872">
    <property type="term" value="F:metal ion binding"/>
    <property type="evidence" value="ECO:0007669"/>
    <property type="project" value="UniProtKB-KW"/>
</dbReference>
<dbReference type="PRINTS" id="PR00120">
    <property type="entry name" value="HATPASE"/>
</dbReference>
<keyword evidence="10" id="KW-0547">Nucleotide-binding</keyword>
<evidence type="ECO:0000256" key="12">
    <source>
        <dbReference type="ARBA" id="ARBA00022840"/>
    </source>
</evidence>
<protein>
    <recommendedName>
        <fullName evidence="3">P-type Ca(2+) transporter</fullName>
        <ecNumber evidence="3">7.2.2.10</ecNumber>
    </recommendedName>
</protein>
<organism evidence="21 22">
    <name type="scientific">Syntrophobotulus glycolicus (strain DSM 8271 / FlGlyR)</name>
    <dbReference type="NCBI Taxonomy" id="645991"/>
    <lineage>
        <taxon>Bacteria</taxon>
        <taxon>Bacillati</taxon>
        <taxon>Bacillota</taxon>
        <taxon>Clostridia</taxon>
        <taxon>Eubacteriales</taxon>
        <taxon>Desulfitobacteriaceae</taxon>
        <taxon>Syntrophobotulus</taxon>
    </lineage>
</organism>
<evidence type="ECO:0000256" key="11">
    <source>
        <dbReference type="ARBA" id="ARBA00022837"/>
    </source>
</evidence>
<dbReference type="GO" id="GO:0005388">
    <property type="term" value="F:P-type calcium transporter activity"/>
    <property type="evidence" value="ECO:0007669"/>
    <property type="project" value="UniProtKB-EC"/>
</dbReference>
<feature type="transmembrane region" description="Helical" evidence="19">
    <location>
        <begin position="846"/>
        <end position="868"/>
    </location>
</feature>
<dbReference type="Pfam" id="PF13246">
    <property type="entry name" value="Cation_ATPase"/>
    <property type="match status" value="1"/>
</dbReference>
<dbReference type="OrthoDB" id="9760364at2"/>
<name>F0SY88_SYNGF</name>
<keyword evidence="21" id="KW-0378">Hydrolase</keyword>
<dbReference type="RefSeq" id="WP_013624791.1">
    <property type="nucleotide sequence ID" value="NC_015172.1"/>
</dbReference>
<dbReference type="NCBIfam" id="TIGR01494">
    <property type="entry name" value="ATPase_P-type"/>
    <property type="match status" value="4"/>
</dbReference>